<protein>
    <submittedName>
        <fullName evidence="2">Uncharacterized protein</fullName>
    </submittedName>
</protein>
<organism evidence="2 3">
    <name type="scientific">Imperialibacter roseus</name>
    <dbReference type="NCBI Taxonomy" id="1324217"/>
    <lineage>
        <taxon>Bacteria</taxon>
        <taxon>Pseudomonadati</taxon>
        <taxon>Bacteroidota</taxon>
        <taxon>Cytophagia</taxon>
        <taxon>Cytophagales</taxon>
        <taxon>Flammeovirgaceae</taxon>
        <taxon>Imperialibacter</taxon>
    </lineage>
</organism>
<evidence type="ECO:0000256" key="1">
    <source>
        <dbReference type="SAM" id="MobiDB-lite"/>
    </source>
</evidence>
<evidence type="ECO:0000313" key="2">
    <source>
        <dbReference type="EMBL" id="WOK06657.1"/>
    </source>
</evidence>
<evidence type="ECO:0000313" key="3">
    <source>
        <dbReference type="Proteomes" id="UP001302349"/>
    </source>
</evidence>
<keyword evidence="3" id="KW-1185">Reference proteome</keyword>
<gene>
    <name evidence="2" type="ORF">RT717_26645</name>
</gene>
<dbReference type="Proteomes" id="UP001302349">
    <property type="component" value="Chromosome"/>
</dbReference>
<dbReference type="RefSeq" id="WP_317489366.1">
    <property type="nucleotide sequence ID" value="NZ_CP136051.1"/>
</dbReference>
<reference evidence="2 3" key="1">
    <citation type="journal article" date="2023" name="Microbiol. Resour. Announc.">
        <title>Complete Genome Sequence of Imperialibacter roseus strain P4T.</title>
        <authorList>
            <person name="Tizabi D.R."/>
            <person name="Bachvaroff T."/>
            <person name="Hill R.T."/>
        </authorList>
    </citation>
    <scope>NUCLEOTIDE SEQUENCE [LARGE SCALE GENOMIC DNA]</scope>
    <source>
        <strain evidence="2 3">P4T</strain>
    </source>
</reference>
<sequence length="42" mass="4670">MSKQKKEKPLKINGTLDEVLKAAFKGKPNDKEKGTKKGQKKA</sequence>
<dbReference type="EMBL" id="CP136051">
    <property type="protein sequence ID" value="WOK06657.1"/>
    <property type="molecule type" value="Genomic_DNA"/>
</dbReference>
<accession>A0ABZ0IQ66</accession>
<proteinExistence type="predicted"/>
<feature type="region of interest" description="Disordered" evidence="1">
    <location>
        <begin position="21"/>
        <end position="42"/>
    </location>
</feature>
<name>A0ABZ0IQ66_9BACT</name>